<dbReference type="PRINTS" id="PR01250">
    <property type="entry name" value="RIBOSOMALL34"/>
</dbReference>
<dbReference type="Gene3D" id="6.20.340.10">
    <property type="match status" value="1"/>
</dbReference>
<dbReference type="VEuPathDB" id="TriTrypDB:LDHU3_18.1750"/>
<dbReference type="Pfam" id="PF01199">
    <property type="entry name" value="Ribosomal_L34e"/>
    <property type="match status" value="1"/>
</dbReference>
<comment type="caution">
    <text evidence="7">The sequence shown here is derived from an EMBL/GenBank/DDBJ whole genome shotgun (WGS) entry which is preliminary data.</text>
</comment>
<keyword evidence="6" id="KW-0732">Signal</keyword>
<evidence type="ECO:0000313" key="8">
    <source>
        <dbReference type="Proteomes" id="UP000318447"/>
    </source>
</evidence>
<comment type="similarity">
    <text evidence="1">Belongs to the eukaryotic ribosomal protein eL34 family.</text>
</comment>
<dbReference type="VEuPathDB" id="TriTrypDB:LdBPK_363930.1"/>
<dbReference type="GO" id="GO:0006412">
    <property type="term" value="P:translation"/>
    <property type="evidence" value="ECO:0007669"/>
    <property type="project" value="InterPro"/>
</dbReference>
<dbReference type="InterPro" id="IPR008195">
    <property type="entry name" value="Ribosomal_eL34"/>
</dbReference>
<feature type="transmembrane region" description="Helical" evidence="5">
    <location>
        <begin position="367"/>
        <end position="386"/>
    </location>
</feature>
<dbReference type="VEuPathDB" id="TriTrypDB:LdBPK_181370.1"/>
<dbReference type="PANTHER" id="PTHR10759">
    <property type="entry name" value="60S RIBOSOMAL PROTEIN L34"/>
    <property type="match status" value="1"/>
</dbReference>
<evidence type="ECO:0000313" key="7">
    <source>
        <dbReference type="EMBL" id="TPP50580.1"/>
    </source>
</evidence>
<gene>
    <name evidence="7" type="ORF">CGC21_5350</name>
</gene>
<feature type="region of interest" description="Disordered" evidence="4">
    <location>
        <begin position="488"/>
        <end position="511"/>
    </location>
</feature>
<evidence type="ECO:0000256" key="1">
    <source>
        <dbReference type="ARBA" id="ARBA00009875"/>
    </source>
</evidence>
<reference evidence="8" key="1">
    <citation type="submission" date="2019-02" db="EMBL/GenBank/DDBJ databases">
        <title>FDA dAtabase for Regulatory Grade micrObial Sequences (FDA-ARGOS): Supporting development and validation of Infectious Disease Dx tests.</title>
        <authorList>
            <person name="Duncan R."/>
            <person name="Fisher C."/>
            <person name="Tallon L."/>
            <person name="Sadzewicz L."/>
            <person name="Sengamalay N."/>
            <person name="Ott S."/>
            <person name="Godinez A."/>
            <person name="Nagaraj S."/>
            <person name="Vavikolanu K."/>
            <person name="Nadendla S."/>
            <person name="Aluvathingal J."/>
            <person name="Sichtig H."/>
        </authorList>
    </citation>
    <scope>NUCLEOTIDE SEQUENCE [LARGE SCALE GENOMIC DNA]</scope>
    <source>
        <strain evidence="8">FDAARGOS_361</strain>
    </source>
</reference>
<dbReference type="Proteomes" id="UP000318447">
    <property type="component" value="Unassembled WGS sequence"/>
</dbReference>
<feature type="transmembrane region" description="Helical" evidence="5">
    <location>
        <begin position="252"/>
        <end position="277"/>
    </location>
</feature>
<evidence type="ECO:0000256" key="2">
    <source>
        <dbReference type="ARBA" id="ARBA00022980"/>
    </source>
</evidence>
<dbReference type="VEuPathDB" id="TriTrypDB:LDHU3_36.5270"/>
<evidence type="ECO:0000256" key="3">
    <source>
        <dbReference type="ARBA" id="ARBA00023274"/>
    </source>
</evidence>
<dbReference type="Gene3D" id="6.20.370.70">
    <property type="match status" value="1"/>
</dbReference>
<evidence type="ECO:0000256" key="4">
    <source>
        <dbReference type="SAM" id="MobiDB-lite"/>
    </source>
</evidence>
<accession>A0A504XX38</accession>
<protein>
    <submittedName>
        <fullName evidence="7">Ribosomal protein L34e family protein</fullName>
    </submittedName>
</protein>
<feature type="signal peptide" evidence="6">
    <location>
        <begin position="1"/>
        <end position="18"/>
    </location>
</feature>
<dbReference type="EMBL" id="RHLC01000025">
    <property type="protein sequence ID" value="TPP50580.1"/>
    <property type="molecule type" value="Genomic_DNA"/>
</dbReference>
<keyword evidence="3" id="KW-0687">Ribonucleoprotein</keyword>
<keyword evidence="5" id="KW-1133">Transmembrane helix</keyword>
<dbReference type="VEuPathDB" id="TriTrypDB:LdCL_360046300"/>
<dbReference type="GO" id="GO:0005840">
    <property type="term" value="C:ribosome"/>
    <property type="evidence" value="ECO:0007669"/>
    <property type="project" value="UniProtKB-KW"/>
</dbReference>
<keyword evidence="5" id="KW-0472">Membrane</keyword>
<evidence type="ECO:0000256" key="6">
    <source>
        <dbReference type="SAM" id="SignalP"/>
    </source>
</evidence>
<organism evidence="7 8">
    <name type="scientific">Leishmania donovani</name>
    <dbReference type="NCBI Taxonomy" id="5661"/>
    <lineage>
        <taxon>Eukaryota</taxon>
        <taxon>Discoba</taxon>
        <taxon>Euglenozoa</taxon>
        <taxon>Kinetoplastea</taxon>
        <taxon>Metakinetoplastina</taxon>
        <taxon>Trypanosomatida</taxon>
        <taxon>Trypanosomatidae</taxon>
        <taxon>Leishmaniinae</taxon>
        <taxon>Leishmania</taxon>
    </lineage>
</organism>
<dbReference type="VEuPathDB" id="TriTrypDB:LdCL_180019000"/>
<dbReference type="InterPro" id="IPR038562">
    <property type="entry name" value="Ribosomal_eL34_C_sf"/>
</dbReference>
<feature type="chain" id="PRO_5021278663" evidence="6">
    <location>
        <begin position="19"/>
        <end position="511"/>
    </location>
</feature>
<dbReference type="GO" id="GO:0003735">
    <property type="term" value="F:structural constituent of ribosome"/>
    <property type="evidence" value="ECO:0007669"/>
    <property type="project" value="InterPro"/>
</dbReference>
<dbReference type="AlphaFoldDB" id="A0A504XX38"/>
<sequence>MHRLRITALLSGSGVATAATGAAWPSCGTIVFPSFPSCRSFCSSAAASGVECHLLSSSHCSPSYSRSAPAALLVSRRYQRSTSARPHTSTWQDKTRRFEKYQKDQQDEAIRAAQRRAKYAAGAGASADTSVPSTTLFAKSSSATGPLTKPPGGFWSFIKGGREGRKKQPMNPLMYLDKWNEKSKYDPEARAAERLLAAINGLNKRNSRRRESMTVQLSDEQRQEIVNRYASTRWYARLYAPFRGMTERRVRWGIRICNVVLLVLVSCLIVVIVVSYFKEMDAVAHLSPEDQRDYAYMVRGMRYSDIYKLGAEVLKKEDPLEALPPAVRLHMVIEACRQRKWHELDWDVELRRMHPASPLEEWDYLHLLYWGILQIGSLTGGGGVMFSDRYRRRMHYATRGNRMKMVRTPGNKLVMQKRAKRSQGIHTPWVLGHKRLGGTKALRHIDARLASRHEKSVSRAYGGVLSHDQVRDRVVRAFLVEEQRITVSKKKAPAKKATTTRQPVGSKLVKK</sequence>
<keyword evidence="5" id="KW-0812">Transmembrane</keyword>
<name>A0A504XX38_LEIDO</name>
<proteinExistence type="inferred from homology"/>
<dbReference type="GO" id="GO:1990904">
    <property type="term" value="C:ribonucleoprotein complex"/>
    <property type="evidence" value="ECO:0007669"/>
    <property type="project" value="UniProtKB-KW"/>
</dbReference>
<keyword evidence="2 7" id="KW-0689">Ribosomal protein</keyword>
<evidence type="ECO:0000256" key="5">
    <source>
        <dbReference type="SAM" id="Phobius"/>
    </source>
</evidence>